<sequence>MKKRPKHLFFLTFAAPLSFIVMVGSILLLANPIPPIVIFGTLTLLYLLLGVYHYNRNKKGIDKKRSQRGDVQ</sequence>
<keyword evidence="3" id="KW-1185">Reference proteome</keyword>
<dbReference type="EMBL" id="JAFBEC010000005">
    <property type="protein sequence ID" value="MBM7632955.1"/>
    <property type="molecule type" value="Genomic_DNA"/>
</dbReference>
<comment type="caution">
    <text evidence="2">The sequence shown here is derived from an EMBL/GenBank/DDBJ whole genome shotgun (WGS) entry which is preliminary data.</text>
</comment>
<keyword evidence="1" id="KW-1133">Transmembrane helix</keyword>
<reference evidence="2 3" key="1">
    <citation type="submission" date="2021-01" db="EMBL/GenBank/DDBJ databases">
        <title>Genomic Encyclopedia of Type Strains, Phase IV (KMG-IV): sequencing the most valuable type-strain genomes for metagenomic binning, comparative biology and taxonomic classification.</title>
        <authorList>
            <person name="Goeker M."/>
        </authorList>
    </citation>
    <scope>NUCLEOTIDE SEQUENCE [LARGE SCALE GENOMIC DNA]</scope>
    <source>
        <strain evidence="2 3">DSM 25540</strain>
    </source>
</reference>
<name>A0ABS2PC30_9BACL</name>
<keyword evidence="1" id="KW-0472">Membrane</keyword>
<organism evidence="2 3">
    <name type="scientific">Geomicrobium sediminis</name>
    <dbReference type="NCBI Taxonomy" id="1347788"/>
    <lineage>
        <taxon>Bacteria</taxon>
        <taxon>Bacillati</taxon>
        <taxon>Bacillota</taxon>
        <taxon>Bacilli</taxon>
        <taxon>Bacillales</taxon>
        <taxon>Geomicrobium</taxon>
    </lineage>
</organism>
<evidence type="ECO:0000256" key="1">
    <source>
        <dbReference type="SAM" id="Phobius"/>
    </source>
</evidence>
<proteinExistence type="predicted"/>
<protein>
    <submittedName>
        <fullName evidence="2">Uncharacterized protein</fullName>
    </submittedName>
</protein>
<feature type="transmembrane region" description="Helical" evidence="1">
    <location>
        <begin position="7"/>
        <end position="30"/>
    </location>
</feature>
<accession>A0ABS2PC30</accession>
<keyword evidence="1" id="KW-0812">Transmembrane</keyword>
<feature type="transmembrane region" description="Helical" evidence="1">
    <location>
        <begin position="36"/>
        <end position="55"/>
    </location>
</feature>
<dbReference type="RefSeq" id="WP_204697440.1">
    <property type="nucleotide sequence ID" value="NZ_JAFBEC010000005.1"/>
</dbReference>
<dbReference type="Proteomes" id="UP000741863">
    <property type="component" value="Unassembled WGS sequence"/>
</dbReference>
<gene>
    <name evidence="2" type="ORF">JOD17_002049</name>
</gene>
<evidence type="ECO:0000313" key="2">
    <source>
        <dbReference type="EMBL" id="MBM7632955.1"/>
    </source>
</evidence>
<evidence type="ECO:0000313" key="3">
    <source>
        <dbReference type="Proteomes" id="UP000741863"/>
    </source>
</evidence>